<dbReference type="Pfam" id="PF13374">
    <property type="entry name" value="TPR_10"/>
    <property type="match status" value="1"/>
</dbReference>
<dbReference type="PANTHER" id="PTHR46082">
    <property type="entry name" value="ATP/GTP-BINDING PROTEIN-RELATED"/>
    <property type="match status" value="1"/>
</dbReference>
<reference evidence="4" key="2">
    <citation type="submission" date="2021-02" db="EMBL/GenBank/DDBJ databases">
        <title>Aspergillus puulaauensis MK2 genome sequence.</title>
        <authorList>
            <person name="Futagami T."/>
            <person name="Mori K."/>
            <person name="Kadooka C."/>
            <person name="Tanaka T."/>
        </authorList>
    </citation>
    <scope>NUCLEOTIDE SEQUENCE</scope>
    <source>
        <strain evidence="4">MK2</strain>
    </source>
</reference>
<dbReference type="Gene3D" id="1.25.40.10">
    <property type="entry name" value="Tetratricopeptide repeat domain"/>
    <property type="match status" value="2"/>
</dbReference>
<dbReference type="Pfam" id="PF13424">
    <property type="entry name" value="TPR_12"/>
    <property type="match status" value="2"/>
</dbReference>
<dbReference type="PANTHER" id="PTHR46082:SF6">
    <property type="entry name" value="AAA+ ATPASE DOMAIN-CONTAINING PROTEIN-RELATED"/>
    <property type="match status" value="1"/>
</dbReference>
<dbReference type="RefSeq" id="XP_041555415.1">
    <property type="nucleotide sequence ID" value="XM_041702651.1"/>
</dbReference>
<evidence type="ECO:0008006" key="6">
    <source>
        <dbReference type="Google" id="ProtNLM"/>
    </source>
</evidence>
<dbReference type="GO" id="GO:0009116">
    <property type="term" value="P:nucleoside metabolic process"/>
    <property type="evidence" value="ECO:0007669"/>
    <property type="project" value="InterPro"/>
</dbReference>
<feature type="domain" description="Nucleoside phosphorylase" evidence="3">
    <location>
        <begin position="41"/>
        <end position="339"/>
    </location>
</feature>
<feature type="region of interest" description="Disordered" evidence="1">
    <location>
        <begin position="1148"/>
        <end position="1171"/>
    </location>
</feature>
<dbReference type="InterPro" id="IPR035994">
    <property type="entry name" value="Nucleoside_phosphorylase_sf"/>
</dbReference>
<dbReference type="SUPFAM" id="SSF52540">
    <property type="entry name" value="P-loop containing nucleoside triphosphate hydrolases"/>
    <property type="match status" value="1"/>
</dbReference>
<dbReference type="InterPro" id="IPR027417">
    <property type="entry name" value="P-loop_NTPase"/>
</dbReference>
<evidence type="ECO:0000256" key="1">
    <source>
        <dbReference type="SAM" id="MobiDB-lite"/>
    </source>
</evidence>
<proteinExistence type="predicted"/>
<organism evidence="4 5">
    <name type="scientific">Aspergillus puulaauensis</name>
    <dbReference type="NCBI Taxonomy" id="1220207"/>
    <lineage>
        <taxon>Eukaryota</taxon>
        <taxon>Fungi</taxon>
        <taxon>Dikarya</taxon>
        <taxon>Ascomycota</taxon>
        <taxon>Pezizomycotina</taxon>
        <taxon>Eurotiomycetes</taxon>
        <taxon>Eurotiomycetidae</taxon>
        <taxon>Eurotiales</taxon>
        <taxon>Aspergillaceae</taxon>
        <taxon>Aspergillus</taxon>
    </lineage>
</organism>
<evidence type="ECO:0000259" key="3">
    <source>
        <dbReference type="Pfam" id="PF01048"/>
    </source>
</evidence>
<dbReference type="InterPro" id="IPR053137">
    <property type="entry name" value="NLR-like"/>
</dbReference>
<reference evidence="4" key="1">
    <citation type="submission" date="2021-01" db="EMBL/GenBank/DDBJ databases">
        <authorList>
            <consortium name="Aspergillus puulaauensis MK2 genome sequencing consortium"/>
            <person name="Kazuki M."/>
            <person name="Futagami T."/>
        </authorList>
    </citation>
    <scope>NUCLEOTIDE SEQUENCE</scope>
    <source>
        <strain evidence="4">MK2</strain>
    </source>
</reference>
<evidence type="ECO:0000313" key="4">
    <source>
        <dbReference type="EMBL" id="BCS23221.1"/>
    </source>
</evidence>
<protein>
    <recommendedName>
        <fullName evidence="6">Kinesin light chain</fullName>
    </recommendedName>
</protein>
<dbReference type="PRINTS" id="PR00364">
    <property type="entry name" value="DISEASERSIST"/>
</dbReference>
<dbReference type="Gene3D" id="3.40.50.300">
    <property type="entry name" value="P-loop containing nucleotide triphosphate hydrolases"/>
    <property type="match status" value="1"/>
</dbReference>
<dbReference type="InterPro" id="IPR002182">
    <property type="entry name" value="NB-ARC"/>
</dbReference>
<dbReference type="InterPro" id="IPR000845">
    <property type="entry name" value="Nucleoside_phosphorylase_d"/>
</dbReference>
<dbReference type="Proteomes" id="UP000654913">
    <property type="component" value="Chromosome 3"/>
</dbReference>
<feature type="domain" description="NB-ARC" evidence="2">
    <location>
        <begin position="384"/>
        <end position="539"/>
    </location>
</feature>
<dbReference type="SUPFAM" id="SSF53167">
    <property type="entry name" value="Purine and uridine phosphorylases"/>
    <property type="match status" value="1"/>
</dbReference>
<dbReference type="EMBL" id="AP024445">
    <property type="protein sequence ID" value="BCS23221.1"/>
    <property type="molecule type" value="Genomic_DNA"/>
</dbReference>
<sequence>MHSISLPKTNAAQFTSTQILIKMSVIIDAQNRPSSRNDFTTAIVCALAEEATPVQALFDKSFDRYSSFYGRAAGDRNVYFNGLLAGHKVVLSYLPDMGTRGAAATLASLRISYTEVQLVLVVGICGGVPSGPSPKSPERYLGDVIIADKLFVYDYGKQQPGEFKHTNPFRTHNDEAKALLKSLEGEDNLAFFREQFAATVNNLLDNRTAWRAPDAKTDVVYKPSHHHKHRGEHARGCSCFAPHSICNAATKASCEELECAGSAIIRTRVDVEAANIFIGPMASADTVMKSGEDRDALAKKGEVIGFEMEGSGAWDGAVPCIIVKGITDYADSHKNKEWRLYAAATGAAAAKTFLNHWSVQTKSRRGKYWMVSLDRNVDFAGRDSEIGQFKKSISSPDGPKVLAMYGLGGIGKTQIALELAYRMKNELSVFWIQCSSIENIEKSYIDAAEMLEMVDVNQAQAKQTVKACLSNSATKWLLILDNVDDLKTWTYLKQNLPLRKEWRILITTRNGNLAAQTARSHVLQVREPCEQDAIDILHKRLIPEIRFLLEDKETVLALLDRLGSLPLAIVQAAAFLNVNKSFTISDYLEILSGQESQVVEFLGKDFEDKGYDTDVPRPVATTWLVSYNKILMLNAPAAIFLCLMAFLDRHDIPDSFVPQDRSHKDKLVSLSLLAAFSLINRNPKRPSCSTMHRLVRLVTRDMVRQRGAFEENIEWAATRLDRVYSNPDEHSRRQYLPHAISLINEMGFEPAKHPNLLRKTAGGLSSDRRNAEALELYTKLMNIQKTELGDRHPDTLRSMACVAQEHLWLFRLDEAEKLGMDAFTASKEALGLQHPDTVFTANVISAICKVGNKHDELIELHPELVDILQHTNELHIPGSMQSVSSIANSYMQEKRFKEAEDLLSINLKIHQDTHGTRHPDSLELMNDLVYLYTLQSRLQEAHKMITDIIKTCNHDYNLYPRLLITSEVKMANIHTKMQEEKQAEEVATRAVKEATERLGPRDVDTLHAMAALASVRQLQERWEDAENLLLAALEGTREEHGSNHVLLSTAIMRLSGLYWNQGRWEDATKRKDEAIKVLTREDELGPNDPRTLENIYQFALKATPNDYILQLMTRAVGLANNVLGPNNLKTKQYTSLLSTLQEKIDAGKAAVTATPAPPTPESSLPDRGRRRDRFNKLFGKARQALRSSSRLTSEHR</sequence>
<evidence type="ECO:0000259" key="2">
    <source>
        <dbReference type="Pfam" id="PF00931"/>
    </source>
</evidence>
<evidence type="ECO:0000313" key="5">
    <source>
        <dbReference type="Proteomes" id="UP000654913"/>
    </source>
</evidence>
<dbReference type="GO" id="GO:0043531">
    <property type="term" value="F:ADP binding"/>
    <property type="evidence" value="ECO:0007669"/>
    <property type="project" value="InterPro"/>
</dbReference>
<dbReference type="SUPFAM" id="SSF48452">
    <property type="entry name" value="TPR-like"/>
    <property type="match status" value="2"/>
</dbReference>
<gene>
    <name evidence="4" type="ORF">APUU_31446S</name>
</gene>
<dbReference type="GeneID" id="64973226"/>
<dbReference type="KEGG" id="apuu:APUU_31446S"/>
<dbReference type="Gene3D" id="3.40.50.1580">
    <property type="entry name" value="Nucleoside phosphorylase domain"/>
    <property type="match status" value="1"/>
</dbReference>
<name>A0A7R7XKM5_9EURO</name>
<keyword evidence="5" id="KW-1185">Reference proteome</keyword>
<accession>A0A7R7XKM5</accession>
<dbReference type="Pfam" id="PF01048">
    <property type="entry name" value="PNP_UDP_1"/>
    <property type="match status" value="1"/>
</dbReference>
<dbReference type="GO" id="GO:0003824">
    <property type="term" value="F:catalytic activity"/>
    <property type="evidence" value="ECO:0007669"/>
    <property type="project" value="InterPro"/>
</dbReference>
<dbReference type="InterPro" id="IPR011990">
    <property type="entry name" value="TPR-like_helical_dom_sf"/>
</dbReference>
<dbReference type="OrthoDB" id="4487085at2759"/>
<dbReference type="AlphaFoldDB" id="A0A7R7XKM5"/>
<dbReference type="Pfam" id="PF00931">
    <property type="entry name" value="NB-ARC"/>
    <property type="match status" value="1"/>
</dbReference>